<dbReference type="InterPro" id="IPR051782">
    <property type="entry name" value="ABC_Transporter_VariousFunc"/>
</dbReference>
<dbReference type="SUPFAM" id="SSF52540">
    <property type="entry name" value="P-loop containing nucleoside triphosphate hydrolases"/>
    <property type="match status" value="1"/>
</dbReference>
<evidence type="ECO:0000256" key="2">
    <source>
        <dbReference type="ARBA" id="ARBA00022741"/>
    </source>
</evidence>
<dbReference type="PANTHER" id="PTHR42939:SF1">
    <property type="entry name" value="ABC TRANSPORTER ATP-BINDING PROTEIN ALBC-RELATED"/>
    <property type="match status" value="1"/>
</dbReference>
<sequence length="235" mass="26961">MKFIISHLSKHFEKKEVLKDIDFTFESGKIYGLLGRNGAGKTTLFNCLNRDIKTDGGSFYLEEDGQKREVAAEDIGYVLSTPTVPEFLTGREFLKFFLDINEKVISHRKSIDEYFDDMSIDSEDRDKLLKDYSHGMKNKMQMLINIIAQPNILLLDEPLTSLDVVVAEEMKQLLRSLKTGRVTIFSTHIMDLALDLCDEIVLLNHGELEVVDKSNLDNQEFKEKIIAALREDIHE</sequence>
<dbReference type="Pfam" id="PF00005">
    <property type="entry name" value="ABC_tran"/>
    <property type="match status" value="1"/>
</dbReference>
<feature type="domain" description="ABC transporter" evidence="4">
    <location>
        <begin position="3"/>
        <end position="230"/>
    </location>
</feature>
<comment type="caution">
    <text evidence="5">The sequence shown here is derived from an EMBL/GenBank/DDBJ whole genome shotgun (WGS) entry which is preliminary data.</text>
</comment>
<dbReference type="InterPro" id="IPR003439">
    <property type="entry name" value="ABC_transporter-like_ATP-bd"/>
</dbReference>
<reference evidence="5" key="2">
    <citation type="journal article" date="2021" name="PeerJ">
        <title>Extensive microbial diversity within the chicken gut microbiome revealed by metagenomics and culture.</title>
        <authorList>
            <person name="Gilroy R."/>
            <person name="Ravi A."/>
            <person name="Getino M."/>
            <person name="Pursley I."/>
            <person name="Horton D.L."/>
            <person name="Alikhan N.F."/>
            <person name="Baker D."/>
            <person name="Gharbi K."/>
            <person name="Hall N."/>
            <person name="Watson M."/>
            <person name="Adriaenssens E.M."/>
            <person name="Foster-Nyarko E."/>
            <person name="Jarju S."/>
            <person name="Secka A."/>
            <person name="Antonio M."/>
            <person name="Oren A."/>
            <person name="Chaudhuri R.R."/>
            <person name="La Ragione R."/>
            <person name="Hildebrand F."/>
            <person name="Pallen M.J."/>
        </authorList>
    </citation>
    <scope>NUCLEOTIDE SEQUENCE</scope>
    <source>
        <strain evidence="5">ChiW13-3771</strain>
    </source>
</reference>
<organism evidence="5 6">
    <name type="scientific">Candidatus Fimimorpha faecalis</name>
    <dbReference type="NCBI Taxonomy" id="2840824"/>
    <lineage>
        <taxon>Bacteria</taxon>
        <taxon>Bacillati</taxon>
        <taxon>Bacillota</taxon>
        <taxon>Clostridia</taxon>
        <taxon>Eubacteriales</taxon>
        <taxon>Candidatus Fimimorpha</taxon>
    </lineage>
</organism>
<reference evidence="5" key="1">
    <citation type="submission" date="2020-10" db="EMBL/GenBank/DDBJ databases">
        <authorList>
            <person name="Gilroy R."/>
        </authorList>
    </citation>
    <scope>NUCLEOTIDE SEQUENCE</scope>
    <source>
        <strain evidence="5">ChiW13-3771</strain>
    </source>
</reference>
<dbReference type="SMART" id="SM00382">
    <property type="entry name" value="AAA"/>
    <property type="match status" value="1"/>
</dbReference>
<dbReference type="AlphaFoldDB" id="A0A9D1EEF9"/>
<dbReference type="GO" id="GO:0016887">
    <property type="term" value="F:ATP hydrolysis activity"/>
    <property type="evidence" value="ECO:0007669"/>
    <property type="project" value="InterPro"/>
</dbReference>
<proteinExistence type="predicted"/>
<dbReference type="GO" id="GO:0005524">
    <property type="term" value="F:ATP binding"/>
    <property type="evidence" value="ECO:0007669"/>
    <property type="project" value="UniProtKB-KW"/>
</dbReference>
<protein>
    <submittedName>
        <fullName evidence="5">ABC transporter ATP-binding protein</fullName>
    </submittedName>
</protein>
<dbReference type="InterPro" id="IPR017871">
    <property type="entry name" value="ABC_transporter-like_CS"/>
</dbReference>
<evidence type="ECO:0000259" key="4">
    <source>
        <dbReference type="PROSITE" id="PS50893"/>
    </source>
</evidence>
<keyword evidence="3 5" id="KW-0067">ATP-binding</keyword>
<evidence type="ECO:0000313" key="5">
    <source>
        <dbReference type="EMBL" id="HIR88764.1"/>
    </source>
</evidence>
<keyword evidence="2" id="KW-0547">Nucleotide-binding</keyword>
<dbReference type="EMBL" id="DVHN01000090">
    <property type="protein sequence ID" value="HIR88764.1"/>
    <property type="molecule type" value="Genomic_DNA"/>
</dbReference>
<name>A0A9D1EEF9_9FIRM</name>
<keyword evidence="1" id="KW-0813">Transport</keyword>
<evidence type="ECO:0000256" key="1">
    <source>
        <dbReference type="ARBA" id="ARBA00022448"/>
    </source>
</evidence>
<dbReference type="InterPro" id="IPR027417">
    <property type="entry name" value="P-loop_NTPase"/>
</dbReference>
<gene>
    <name evidence="5" type="ORF">IAC96_07430</name>
</gene>
<dbReference type="PANTHER" id="PTHR42939">
    <property type="entry name" value="ABC TRANSPORTER ATP-BINDING PROTEIN ALBC-RELATED"/>
    <property type="match status" value="1"/>
</dbReference>
<evidence type="ECO:0000313" key="6">
    <source>
        <dbReference type="Proteomes" id="UP000824201"/>
    </source>
</evidence>
<dbReference type="Gene3D" id="3.40.50.300">
    <property type="entry name" value="P-loop containing nucleotide triphosphate hydrolases"/>
    <property type="match status" value="1"/>
</dbReference>
<dbReference type="PROSITE" id="PS00211">
    <property type="entry name" value="ABC_TRANSPORTER_1"/>
    <property type="match status" value="1"/>
</dbReference>
<evidence type="ECO:0000256" key="3">
    <source>
        <dbReference type="ARBA" id="ARBA00022840"/>
    </source>
</evidence>
<accession>A0A9D1EEF9</accession>
<dbReference type="Proteomes" id="UP000824201">
    <property type="component" value="Unassembled WGS sequence"/>
</dbReference>
<dbReference type="InterPro" id="IPR003593">
    <property type="entry name" value="AAA+_ATPase"/>
</dbReference>
<dbReference type="CDD" id="cd03230">
    <property type="entry name" value="ABC_DR_subfamily_A"/>
    <property type="match status" value="1"/>
</dbReference>
<dbReference type="PROSITE" id="PS50893">
    <property type="entry name" value="ABC_TRANSPORTER_2"/>
    <property type="match status" value="1"/>
</dbReference>